<accession>A0A6M3JW51</accession>
<sequence length="72" mass="8693">MRQLTIQQKKMLNVWYDKQKAKGKTFGLWWDVKDDDDFGGELYQQIDNLNPCEIFYQNVNNYIQEKSSNKIK</sequence>
<dbReference type="AlphaFoldDB" id="A0A6M3JW51"/>
<dbReference type="EMBL" id="MT143107">
    <property type="protein sequence ID" value="QJA92923.1"/>
    <property type="molecule type" value="Genomic_DNA"/>
</dbReference>
<gene>
    <name evidence="1" type="ORF">MM415A02286_0011</name>
    <name evidence="2" type="ORF">MM415B04417_0011</name>
</gene>
<dbReference type="EMBL" id="MT142041">
    <property type="protein sequence ID" value="QJA73638.1"/>
    <property type="molecule type" value="Genomic_DNA"/>
</dbReference>
<evidence type="ECO:0000313" key="1">
    <source>
        <dbReference type="EMBL" id="QJA73638.1"/>
    </source>
</evidence>
<organism evidence="1">
    <name type="scientific">viral metagenome</name>
    <dbReference type="NCBI Taxonomy" id="1070528"/>
    <lineage>
        <taxon>unclassified sequences</taxon>
        <taxon>metagenomes</taxon>
        <taxon>organismal metagenomes</taxon>
    </lineage>
</organism>
<reference evidence="1" key="1">
    <citation type="submission" date="2020-03" db="EMBL/GenBank/DDBJ databases">
        <title>The deep terrestrial virosphere.</title>
        <authorList>
            <person name="Holmfeldt K."/>
            <person name="Nilsson E."/>
            <person name="Simone D."/>
            <person name="Lopez-Fernandez M."/>
            <person name="Wu X."/>
            <person name="de Brujin I."/>
            <person name="Lundin D."/>
            <person name="Andersson A."/>
            <person name="Bertilsson S."/>
            <person name="Dopson M."/>
        </authorList>
    </citation>
    <scope>NUCLEOTIDE SEQUENCE</scope>
    <source>
        <strain evidence="1">MM415A02286</strain>
        <strain evidence="2">MM415B04417</strain>
    </source>
</reference>
<proteinExistence type="predicted"/>
<evidence type="ECO:0000313" key="2">
    <source>
        <dbReference type="EMBL" id="QJA92923.1"/>
    </source>
</evidence>
<protein>
    <submittedName>
        <fullName evidence="1">Uncharacterized protein</fullName>
    </submittedName>
</protein>
<name>A0A6M3JW51_9ZZZZ</name>